<dbReference type="EMBL" id="ML977172">
    <property type="protein sequence ID" value="KAF1983889.1"/>
    <property type="molecule type" value="Genomic_DNA"/>
</dbReference>
<dbReference type="Pfam" id="PF04082">
    <property type="entry name" value="Fungal_trans"/>
    <property type="match status" value="1"/>
</dbReference>
<feature type="non-terminal residue" evidence="4">
    <location>
        <position position="561"/>
    </location>
</feature>
<feature type="non-terminal residue" evidence="4">
    <location>
        <position position="1"/>
    </location>
</feature>
<dbReference type="SMART" id="SM00906">
    <property type="entry name" value="Fungal_trans"/>
    <property type="match status" value="1"/>
</dbReference>
<dbReference type="Proteomes" id="UP000800041">
    <property type="component" value="Unassembled WGS sequence"/>
</dbReference>
<evidence type="ECO:0000256" key="2">
    <source>
        <dbReference type="SAM" id="MobiDB-lite"/>
    </source>
</evidence>
<dbReference type="AlphaFoldDB" id="A0A6G1GT05"/>
<proteinExistence type="predicted"/>
<sequence length="561" mass="63916">AEVGSNESIDNIKEDLGRDRSTMVTGYVGKSSDLQWWQRSKQEVEKLHRRDGEYDLEDRPYGSPGERRLRQRPESRAAIAESDYHLDDENLSVFEHIDPYELPDDTSMVNLHQHYLDACSETFPIINADRLGELFDIDNRKLPIAEREDMRELTNLELAIVNLVLAIGSRYAHLISEAQGQVRVDVLYYSRAKRLGLTANFFIEHATWEKIQLATLTSFYFLSIGHMSHAWMMTGHAVRSAYGMGLHVRNDDPDLDHLKKEQRIRGWWAVFLIDKQVSSITGRPTSVIPGSCSTPLPVPFSEADIRSELSHDVVSGWTDKMASQNVFQQEAGHIQKVAQLDLPPDGQYLQQRILLAVINQRAMTELYAPSTTAKSWSEVQLTIVSLLNQLDGWRDNLPPGLKYDANSKGQSTPARTLGFHYNSIKMAITRPCVCRLDRRIPNQSSESHKFNNDTAKVCVTAAQTFVHQLRHVEDVQQLYKTGPWYCLIHMFMQAASILMLELTLQGVHLHEAVNNLVPMMKRLMIWLRDMGRDNHAAEKAYRIAFGVLRKVAPAVKIDISE</sequence>
<dbReference type="CDD" id="cd12148">
    <property type="entry name" value="fungal_TF_MHR"/>
    <property type="match status" value="1"/>
</dbReference>
<dbReference type="PANTHER" id="PTHR47654">
    <property type="entry name" value="ZN(II)2CYS6 TRANSCRIPTION FACTOR (EUROFUNG)-RELATED"/>
    <property type="match status" value="1"/>
</dbReference>
<keyword evidence="5" id="KW-1185">Reference proteome</keyword>
<evidence type="ECO:0000256" key="1">
    <source>
        <dbReference type="ARBA" id="ARBA00023242"/>
    </source>
</evidence>
<name>A0A6G1GT05_9PEZI</name>
<feature type="domain" description="Xylanolytic transcriptional activator regulatory" evidence="3">
    <location>
        <begin position="230"/>
        <end position="305"/>
    </location>
</feature>
<gene>
    <name evidence="4" type="ORF">K402DRAFT_307080</name>
</gene>
<feature type="region of interest" description="Disordered" evidence="2">
    <location>
        <begin position="48"/>
        <end position="74"/>
    </location>
</feature>
<protein>
    <recommendedName>
        <fullName evidence="3">Xylanolytic transcriptional activator regulatory domain-containing protein</fullName>
    </recommendedName>
</protein>
<evidence type="ECO:0000259" key="3">
    <source>
        <dbReference type="SMART" id="SM00906"/>
    </source>
</evidence>
<evidence type="ECO:0000313" key="5">
    <source>
        <dbReference type="Proteomes" id="UP000800041"/>
    </source>
</evidence>
<evidence type="ECO:0000313" key="4">
    <source>
        <dbReference type="EMBL" id="KAF1983889.1"/>
    </source>
</evidence>
<reference evidence="4" key="1">
    <citation type="journal article" date="2020" name="Stud. Mycol.">
        <title>101 Dothideomycetes genomes: a test case for predicting lifestyles and emergence of pathogens.</title>
        <authorList>
            <person name="Haridas S."/>
            <person name="Albert R."/>
            <person name="Binder M."/>
            <person name="Bloem J."/>
            <person name="Labutti K."/>
            <person name="Salamov A."/>
            <person name="Andreopoulos B."/>
            <person name="Baker S."/>
            <person name="Barry K."/>
            <person name="Bills G."/>
            <person name="Bluhm B."/>
            <person name="Cannon C."/>
            <person name="Castanera R."/>
            <person name="Culley D."/>
            <person name="Daum C."/>
            <person name="Ezra D."/>
            <person name="Gonzalez J."/>
            <person name="Henrissat B."/>
            <person name="Kuo A."/>
            <person name="Liang C."/>
            <person name="Lipzen A."/>
            <person name="Lutzoni F."/>
            <person name="Magnuson J."/>
            <person name="Mondo S."/>
            <person name="Nolan M."/>
            <person name="Ohm R."/>
            <person name="Pangilinan J."/>
            <person name="Park H.-J."/>
            <person name="Ramirez L."/>
            <person name="Alfaro M."/>
            <person name="Sun H."/>
            <person name="Tritt A."/>
            <person name="Yoshinaga Y."/>
            <person name="Zwiers L.-H."/>
            <person name="Turgeon B."/>
            <person name="Goodwin S."/>
            <person name="Spatafora J."/>
            <person name="Crous P."/>
            <person name="Grigoriev I."/>
        </authorList>
    </citation>
    <scope>NUCLEOTIDE SEQUENCE</scope>
    <source>
        <strain evidence="4">CBS 113979</strain>
    </source>
</reference>
<dbReference type="GO" id="GO:0003677">
    <property type="term" value="F:DNA binding"/>
    <property type="evidence" value="ECO:0007669"/>
    <property type="project" value="InterPro"/>
</dbReference>
<keyword evidence="1" id="KW-0539">Nucleus</keyword>
<dbReference type="GO" id="GO:0008270">
    <property type="term" value="F:zinc ion binding"/>
    <property type="evidence" value="ECO:0007669"/>
    <property type="project" value="InterPro"/>
</dbReference>
<dbReference type="OrthoDB" id="5296287at2759"/>
<dbReference type="PANTHER" id="PTHR47654:SF5">
    <property type="entry name" value="TRANSCRIPTION FACTOR DOMAIN-CONTAINING PROTEIN"/>
    <property type="match status" value="1"/>
</dbReference>
<organism evidence="4 5">
    <name type="scientific">Aulographum hederae CBS 113979</name>
    <dbReference type="NCBI Taxonomy" id="1176131"/>
    <lineage>
        <taxon>Eukaryota</taxon>
        <taxon>Fungi</taxon>
        <taxon>Dikarya</taxon>
        <taxon>Ascomycota</taxon>
        <taxon>Pezizomycotina</taxon>
        <taxon>Dothideomycetes</taxon>
        <taxon>Pleosporomycetidae</taxon>
        <taxon>Aulographales</taxon>
        <taxon>Aulographaceae</taxon>
    </lineage>
</organism>
<dbReference type="InterPro" id="IPR053230">
    <property type="entry name" value="Trans_reg_galc"/>
</dbReference>
<dbReference type="GO" id="GO:0006351">
    <property type="term" value="P:DNA-templated transcription"/>
    <property type="evidence" value="ECO:0007669"/>
    <property type="project" value="InterPro"/>
</dbReference>
<dbReference type="InterPro" id="IPR007219">
    <property type="entry name" value="XnlR_reg_dom"/>
</dbReference>
<accession>A0A6G1GT05</accession>